<dbReference type="Proteomes" id="UP000515908">
    <property type="component" value="Chromosome 06"/>
</dbReference>
<name>A0A7G2CCA4_9TRYP</name>
<dbReference type="Gene3D" id="2.60.40.150">
    <property type="entry name" value="C2 domain"/>
    <property type="match status" value="1"/>
</dbReference>
<dbReference type="Pfam" id="PF00388">
    <property type="entry name" value="PI-PLC-X"/>
    <property type="match status" value="1"/>
</dbReference>
<dbReference type="EMBL" id="LR877150">
    <property type="protein sequence ID" value="CAD2216353.1"/>
    <property type="molecule type" value="Genomic_DNA"/>
</dbReference>
<dbReference type="InterPro" id="IPR017946">
    <property type="entry name" value="PLC-like_Pdiesterase_TIM-brl"/>
</dbReference>
<dbReference type="EC" id="3.1.4.11" evidence="1 6"/>
<dbReference type="GO" id="GO:0004435">
    <property type="term" value="F:phosphatidylinositol-4,5-bisphosphate phospholipase C activity"/>
    <property type="evidence" value="ECO:0007669"/>
    <property type="project" value="UniProtKB-EC"/>
</dbReference>
<dbReference type="InterPro" id="IPR001192">
    <property type="entry name" value="PI-PLC_fam"/>
</dbReference>
<organism evidence="9 10">
    <name type="scientific">Angomonas deanei</name>
    <dbReference type="NCBI Taxonomy" id="59799"/>
    <lineage>
        <taxon>Eukaryota</taxon>
        <taxon>Discoba</taxon>
        <taxon>Euglenozoa</taxon>
        <taxon>Kinetoplastea</taxon>
        <taxon>Metakinetoplastina</taxon>
        <taxon>Trypanosomatida</taxon>
        <taxon>Trypanosomatidae</taxon>
        <taxon>Strigomonadinae</taxon>
        <taxon>Angomonas</taxon>
    </lineage>
</organism>
<evidence type="ECO:0000256" key="4">
    <source>
        <dbReference type="ARBA" id="ARBA00023098"/>
    </source>
</evidence>
<evidence type="ECO:0000313" key="9">
    <source>
        <dbReference type="EMBL" id="CAD2216353.1"/>
    </source>
</evidence>
<dbReference type="SMART" id="SM00239">
    <property type="entry name" value="C2"/>
    <property type="match status" value="1"/>
</dbReference>
<dbReference type="InterPro" id="IPR035892">
    <property type="entry name" value="C2_domain_sf"/>
</dbReference>
<keyword evidence="2 6" id="KW-0378">Hydrolase</keyword>
<dbReference type="InterPro" id="IPR001711">
    <property type="entry name" value="PLipase_C_Pinositol-sp_Y"/>
</dbReference>
<evidence type="ECO:0000256" key="6">
    <source>
        <dbReference type="RuleBase" id="RU361133"/>
    </source>
</evidence>
<dbReference type="CDD" id="cd00275">
    <property type="entry name" value="C2_PLC_like"/>
    <property type="match status" value="1"/>
</dbReference>
<dbReference type="CDD" id="cd08558">
    <property type="entry name" value="PI-PLCc_eukaryota"/>
    <property type="match status" value="1"/>
</dbReference>
<dbReference type="Pfam" id="PF00387">
    <property type="entry name" value="PI-PLC-Y"/>
    <property type="match status" value="1"/>
</dbReference>
<sequence length="516" mass="58241">MSKESFKRFINDVQNEPVDDAETEKRMIELGCLSATELTKMEFLEYLSLSRYAALVKLDSASNVYHDMKRPICEYFINSSHNTYLTAGQLTGKSSTEMYKKALLDGCRCVELDCWNGPVREPIVYHGHTRTSKIRFVDCIKTIKEFAFVASPYPVILSLEVHTDLKQQDRMATILTKYLGDSLLKPTWQPNEAPDIDLSPESLKYKFLVKCKRGNFTIEAGMYKDEDDCDDADVDDEVYLTAKEERKSDKKESTSEFLSSLVTIESAGYKGTENLSYLSNRHPYHCTSLSEKKAKTVYEENPHAFTKINAACLTRIYPAGTRFDSSNYNPQGYWNCGCQIVALNWQSVKTFEWRHNKAFFMDNGNCGYLLKPPCLLPPFPTAERKSLTVEIISGFCLPKPKGNDKKSTLDPCVSLSVEGPGVDNTPHRTAIIKDNGFRPVWRGTGVNTFSWSIPNWDMSSIAIQVYDGNNLTTSGLVGERILLLRLISSGCRRMYLWNAKGVEVAGACVMCMISLT</sequence>
<dbReference type="GO" id="GO:0051209">
    <property type="term" value="P:release of sequestered calcium ion into cytosol"/>
    <property type="evidence" value="ECO:0007669"/>
    <property type="project" value="TreeGrafter"/>
</dbReference>
<dbReference type="Pfam" id="PF00168">
    <property type="entry name" value="C2"/>
    <property type="match status" value="1"/>
</dbReference>
<keyword evidence="5" id="KW-0807">Transducer</keyword>
<proteinExistence type="predicted"/>
<dbReference type="InterPro" id="IPR000909">
    <property type="entry name" value="PLipase_C_PInositol-sp_X_dom"/>
</dbReference>
<dbReference type="AlphaFoldDB" id="A0A7G2CCA4"/>
<dbReference type="PROSITE" id="PS50008">
    <property type="entry name" value="PIPLC_Y_DOMAIN"/>
    <property type="match status" value="1"/>
</dbReference>
<dbReference type="VEuPathDB" id="TriTrypDB:ADEAN_000381500"/>
<dbReference type="GO" id="GO:0016042">
    <property type="term" value="P:lipid catabolic process"/>
    <property type="evidence" value="ECO:0007669"/>
    <property type="project" value="UniProtKB-KW"/>
</dbReference>
<evidence type="ECO:0000313" key="10">
    <source>
        <dbReference type="Proteomes" id="UP000515908"/>
    </source>
</evidence>
<evidence type="ECO:0000256" key="2">
    <source>
        <dbReference type="ARBA" id="ARBA00022801"/>
    </source>
</evidence>
<dbReference type="Gene3D" id="3.20.20.190">
    <property type="entry name" value="Phosphatidylinositol (PI) phosphodiesterase"/>
    <property type="match status" value="1"/>
</dbReference>
<evidence type="ECO:0000256" key="5">
    <source>
        <dbReference type="ARBA" id="ARBA00023224"/>
    </source>
</evidence>
<reference evidence="9 10" key="1">
    <citation type="submission" date="2020-08" db="EMBL/GenBank/DDBJ databases">
        <authorList>
            <person name="Newling K."/>
            <person name="Davey J."/>
            <person name="Forrester S."/>
        </authorList>
    </citation>
    <scope>NUCLEOTIDE SEQUENCE [LARGE SCALE GENOMIC DNA]</scope>
    <source>
        <strain evidence="10">Crithidia deanei Carvalho (ATCC PRA-265)</strain>
    </source>
</reference>
<dbReference type="PROSITE" id="PS50004">
    <property type="entry name" value="C2"/>
    <property type="match status" value="1"/>
</dbReference>
<keyword evidence="4 6" id="KW-0443">Lipid metabolism</keyword>
<dbReference type="SMART" id="SM00148">
    <property type="entry name" value="PLCXc"/>
    <property type="match status" value="1"/>
</dbReference>
<keyword evidence="3 6" id="KW-0442">Lipid degradation</keyword>
<dbReference type="SUPFAM" id="SSF49562">
    <property type="entry name" value="C2 domain (Calcium/lipid-binding domain, CaLB)"/>
    <property type="match status" value="1"/>
</dbReference>
<evidence type="ECO:0000256" key="1">
    <source>
        <dbReference type="ARBA" id="ARBA00012368"/>
    </source>
</evidence>
<dbReference type="SMART" id="SM00149">
    <property type="entry name" value="PLCYc"/>
    <property type="match status" value="1"/>
</dbReference>
<dbReference type="PROSITE" id="PS50007">
    <property type="entry name" value="PIPLC_X_DOMAIN"/>
    <property type="match status" value="1"/>
</dbReference>
<evidence type="ECO:0000256" key="3">
    <source>
        <dbReference type="ARBA" id="ARBA00022963"/>
    </source>
</evidence>
<comment type="catalytic activity">
    <reaction evidence="6">
        <text>a 1,2-diacyl-sn-glycero-3-phospho-(1D-myo-inositol-4,5-bisphosphate) + H2O = 1D-myo-inositol 1,4,5-trisphosphate + a 1,2-diacyl-sn-glycerol + H(+)</text>
        <dbReference type="Rhea" id="RHEA:33179"/>
        <dbReference type="ChEBI" id="CHEBI:15377"/>
        <dbReference type="ChEBI" id="CHEBI:15378"/>
        <dbReference type="ChEBI" id="CHEBI:17815"/>
        <dbReference type="ChEBI" id="CHEBI:58456"/>
        <dbReference type="ChEBI" id="CHEBI:203600"/>
        <dbReference type="EC" id="3.1.4.11"/>
    </reaction>
</comment>
<dbReference type="PANTHER" id="PTHR10336">
    <property type="entry name" value="PHOSPHOINOSITIDE-SPECIFIC PHOSPHOLIPASE C FAMILY PROTEIN"/>
    <property type="match status" value="1"/>
</dbReference>
<dbReference type="PRINTS" id="PR00390">
    <property type="entry name" value="PHPHLIPASEC"/>
</dbReference>
<dbReference type="PANTHER" id="PTHR10336:SF36">
    <property type="entry name" value="1-PHOSPHATIDYLINOSITOL 4,5-BISPHOSPHATE PHOSPHODIESTERASE BETA-4"/>
    <property type="match status" value="1"/>
</dbReference>
<protein>
    <recommendedName>
        <fullName evidence="1 6">Phosphoinositide phospholipase C</fullName>
        <ecNumber evidence="1 6">3.1.4.11</ecNumber>
    </recommendedName>
</protein>
<gene>
    <name evidence="9" type="ORF">ADEAN_000381500</name>
</gene>
<feature type="domain" description="C2" evidence="7">
    <location>
        <begin position="368"/>
        <end position="498"/>
    </location>
</feature>
<evidence type="ECO:0000259" key="7">
    <source>
        <dbReference type="PROSITE" id="PS50004"/>
    </source>
</evidence>
<feature type="domain" description="PI-PLC Y-box" evidence="8">
    <location>
        <begin position="284"/>
        <end position="375"/>
    </location>
</feature>
<dbReference type="GO" id="GO:0048015">
    <property type="term" value="P:phosphatidylinositol-mediated signaling"/>
    <property type="evidence" value="ECO:0007669"/>
    <property type="project" value="TreeGrafter"/>
</dbReference>
<dbReference type="OrthoDB" id="269822at2759"/>
<dbReference type="SUPFAM" id="SSF51695">
    <property type="entry name" value="PLC-like phosphodiesterases"/>
    <property type="match status" value="1"/>
</dbReference>
<evidence type="ECO:0000259" key="8">
    <source>
        <dbReference type="PROSITE" id="PS50008"/>
    </source>
</evidence>
<dbReference type="InterPro" id="IPR000008">
    <property type="entry name" value="C2_dom"/>
</dbReference>
<keyword evidence="10" id="KW-1185">Reference proteome</keyword>
<accession>A0A7G2CCA4</accession>